<protein>
    <submittedName>
        <fullName evidence="1">AlkZ family DNA glycosylase</fullName>
    </submittedName>
</protein>
<evidence type="ECO:0000313" key="1">
    <source>
        <dbReference type="EMBL" id="MBF4769178.1"/>
    </source>
</evidence>
<dbReference type="Proteomes" id="UP000660668">
    <property type="component" value="Unassembled WGS sequence"/>
</dbReference>
<proteinExistence type="predicted"/>
<dbReference type="PANTHER" id="PTHR38479">
    <property type="entry name" value="LMO0824 PROTEIN"/>
    <property type="match status" value="1"/>
</dbReference>
<gene>
    <name evidence="1" type="ORF">ISU10_15525</name>
</gene>
<keyword evidence="2" id="KW-1185">Reference proteome</keyword>
<dbReference type="AlphaFoldDB" id="A0A930VQJ7"/>
<comment type="caution">
    <text evidence="1">The sequence shown here is derived from an EMBL/GenBank/DDBJ whole genome shotgun (WGS) entry which is preliminary data.</text>
</comment>
<accession>A0A930VQJ7</accession>
<dbReference type="InterPro" id="IPR009351">
    <property type="entry name" value="AlkZ-like"/>
</dbReference>
<dbReference type="EMBL" id="JADKPO010000021">
    <property type="protein sequence ID" value="MBF4769178.1"/>
    <property type="molecule type" value="Genomic_DNA"/>
</dbReference>
<dbReference type="PANTHER" id="PTHR38479:SF2">
    <property type="entry name" value="WINGED HELIX DNA-BINDING DOMAIN-CONTAINING PROTEIN"/>
    <property type="match status" value="1"/>
</dbReference>
<evidence type="ECO:0000313" key="2">
    <source>
        <dbReference type="Proteomes" id="UP000660668"/>
    </source>
</evidence>
<name>A0A930VQJ7_9ACTN</name>
<reference evidence="1" key="1">
    <citation type="submission" date="2020-11" db="EMBL/GenBank/DDBJ databases">
        <title>Nocardioides cynanchi sp. nov., isolated from soil of rhizosphere of Cynanchum wilfordii.</title>
        <authorList>
            <person name="Lee J.-S."/>
            <person name="Suh M.K."/>
            <person name="Kim J.-S."/>
        </authorList>
    </citation>
    <scope>NUCLEOTIDE SEQUENCE</scope>
    <source>
        <strain evidence="1">KCTC 19276</strain>
    </source>
</reference>
<sequence>MRHVGDDERRARIARRHGIAPQARLPDPVAATRAMTVLHATEPATVYLSLQARVDGLSVAAVDRELYDQRSLVKQLAMRRTVFVFPRDLLPAAWGSSSARVAAQLRPRLAKDVEQGGLADDGAAWVDRACAAVIQRLADGSELSAKALREELPALEGRIDIAVGKAYGANVAMAPRVLTQLGVEAQIARGRNGGHWRISRPQWTSMRAWLGQVPDAWTPDEGWAELVRRWLRTFGPGTSGDIQWWLGATAGIVKRALADVGAVPVSLPGGQTGWLLEDDLDPETYDEPWVALLPVLDPTVMGWKSRDFYLPPEHVPHLFDSNGNAGTTAWVDGRIVGCWVQDEAGVVDVRLLERVSRPATKALAHEAARLTDWLEGVKVGTVYPSAAMKAVQHVGPA</sequence>
<organism evidence="1 2">
    <name type="scientific">Nocardioides agariphilus</name>
    <dbReference type="NCBI Taxonomy" id="433664"/>
    <lineage>
        <taxon>Bacteria</taxon>
        <taxon>Bacillati</taxon>
        <taxon>Actinomycetota</taxon>
        <taxon>Actinomycetes</taxon>
        <taxon>Propionibacteriales</taxon>
        <taxon>Nocardioidaceae</taxon>
        <taxon>Nocardioides</taxon>
    </lineage>
</organism>
<dbReference type="Pfam" id="PF06224">
    <property type="entry name" value="AlkZ-like"/>
    <property type="match status" value="1"/>
</dbReference>